<organism evidence="1 2">
    <name type="scientific">Moorena producens PAL-8-15-08-1</name>
    <dbReference type="NCBI Taxonomy" id="1458985"/>
    <lineage>
        <taxon>Bacteria</taxon>
        <taxon>Bacillati</taxon>
        <taxon>Cyanobacteriota</taxon>
        <taxon>Cyanophyceae</taxon>
        <taxon>Coleofasciculales</taxon>
        <taxon>Coleofasciculaceae</taxon>
        <taxon>Moorena</taxon>
    </lineage>
</organism>
<protein>
    <submittedName>
        <fullName evidence="1">Uncharacterized protein</fullName>
    </submittedName>
</protein>
<dbReference type="Proteomes" id="UP000177870">
    <property type="component" value="Chromosome"/>
</dbReference>
<dbReference type="EMBL" id="CP017599">
    <property type="protein sequence ID" value="AOX00958.1"/>
    <property type="molecule type" value="Genomic_DNA"/>
</dbReference>
<sequence>MQRGSAGKGGYPTMSDYRCSQREFSPLALCIKTLKNEFRWSGFGKSPVASLILGEVEGFVPCPGALAVVELNSRFGARRQIGGLGGRKYT</sequence>
<dbReference type="KEGG" id="mpro:BJP34_17245"/>
<dbReference type="STRING" id="1458985.BJP34_17245"/>
<name>A0A1D8TTI6_9CYAN</name>
<dbReference type="AlphaFoldDB" id="A0A1D8TTI6"/>
<gene>
    <name evidence="1" type="ORF">BJP34_17245</name>
</gene>
<evidence type="ECO:0000313" key="2">
    <source>
        <dbReference type="Proteomes" id="UP000177870"/>
    </source>
</evidence>
<proteinExistence type="predicted"/>
<accession>A0A1D8TTI6</accession>
<reference evidence="2" key="1">
    <citation type="submission" date="2016-10" db="EMBL/GenBank/DDBJ databases">
        <title>Comparative genomics uncovers the prolific and rare metabolic potential of the cyanobacterial genus Moorea.</title>
        <authorList>
            <person name="Leao T."/>
            <person name="Castelao G."/>
            <person name="Korobeynikov A."/>
            <person name="Monroe E.A."/>
            <person name="Podell S."/>
            <person name="Glukhov E."/>
            <person name="Allen E."/>
            <person name="Gerwick W.H."/>
            <person name="Gerwick L."/>
        </authorList>
    </citation>
    <scope>NUCLEOTIDE SEQUENCE [LARGE SCALE GENOMIC DNA]</scope>
    <source>
        <strain evidence="2">PAL-8-15-08-1</strain>
    </source>
</reference>
<evidence type="ECO:0000313" key="1">
    <source>
        <dbReference type="EMBL" id="AOX00958.1"/>
    </source>
</evidence>